<reference evidence="1 2" key="1">
    <citation type="journal article" date="2008" name="Nature">
        <title>The genome of Laccaria bicolor provides insights into mycorrhizal symbiosis.</title>
        <authorList>
            <person name="Martin F."/>
            <person name="Aerts A."/>
            <person name="Ahren D."/>
            <person name="Brun A."/>
            <person name="Danchin E.G.J."/>
            <person name="Duchaussoy F."/>
            <person name="Gibon J."/>
            <person name="Kohler A."/>
            <person name="Lindquist E."/>
            <person name="Pereda V."/>
            <person name="Salamov A."/>
            <person name="Shapiro H.J."/>
            <person name="Wuyts J."/>
            <person name="Blaudez D."/>
            <person name="Buee M."/>
            <person name="Brokstein P."/>
            <person name="Canbaeck B."/>
            <person name="Cohen D."/>
            <person name="Courty P.E."/>
            <person name="Coutinho P.M."/>
            <person name="Delaruelle C."/>
            <person name="Detter J.C."/>
            <person name="Deveau A."/>
            <person name="DiFazio S."/>
            <person name="Duplessis S."/>
            <person name="Fraissinet-Tachet L."/>
            <person name="Lucic E."/>
            <person name="Frey-Klett P."/>
            <person name="Fourrey C."/>
            <person name="Feussner I."/>
            <person name="Gay G."/>
            <person name="Grimwood J."/>
            <person name="Hoegger P.J."/>
            <person name="Jain P."/>
            <person name="Kilaru S."/>
            <person name="Labbe J."/>
            <person name="Lin Y.C."/>
            <person name="Legue V."/>
            <person name="Le Tacon F."/>
            <person name="Marmeisse R."/>
            <person name="Melayah D."/>
            <person name="Montanini B."/>
            <person name="Muratet M."/>
            <person name="Nehls U."/>
            <person name="Niculita-Hirzel H."/>
            <person name="Oudot-Le Secq M.P."/>
            <person name="Peter M."/>
            <person name="Quesneville H."/>
            <person name="Rajashekar B."/>
            <person name="Reich M."/>
            <person name="Rouhier N."/>
            <person name="Schmutz J."/>
            <person name="Yin T."/>
            <person name="Chalot M."/>
            <person name="Henrissat B."/>
            <person name="Kuees U."/>
            <person name="Lucas S."/>
            <person name="Van de Peer Y."/>
            <person name="Podila G.K."/>
            <person name="Polle A."/>
            <person name="Pukkila P.J."/>
            <person name="Richardson P.M."/>
            <person name="Rouze P."/>
            <person name="Sanders I.R."/>
            <person name="Stajich J.E."/>
            <person name="Tunlid A."/>
            <person name="Tuskan G."/>
            <person name="Grigoriev I.V."/>
        </authorList>
    </citation>
    <scope>NUCLEOTIDE SEQUENCE [LARGE SCALE GENOMIC DNA]</scope>
    <source>
        <strain evidence="2">S238N-H82 / ATCC MYA-4686</strain>
    </source>
</reference>
<keyword evidence="2" id="KW-1185">Reference proteome</keyword>
<dbReference type="OrthoDB" id="10279237at2759"/>
<dbReference type="KEGG" id="lbc:LACBIDRAFT_309659"/>
<dbReference type="HOGENOM" id="CLU_653955_0_0_1"/>
<dbReference type="Proteomes" id="UP000001194">
    <property type="component" value="Unassembled WGS sequence"/>
</dbReference>
<evidence type="ECO:0000313" key="1">
    <source>
        <dbReference type="EMBL" id="EDR02292.1"/>
    </source>
</evidence>
<name>B0DSS5_LACBS</name>
<evidence type="ECO:0000313" key="2">
    <source>
        <dbReference type="Proteomes" id="UP000001194"/>
    </source>
</evidence>
<dbReference type="GeneID" id="6082585"/>
<organism evidence="2">
    <name type="scientific">Laccaria bicolor (strain S238N-H82 / ATCC MYA-4686)</name>
    <name type="common">Bicoloured deceiver</name>
    <name type="synonym">Laccaria laccata var. bicolor</name>
    <dbReference type="NCBI Taxonomy" id="486041"/>
    <lineage>
        <taxon>Eukaryota</taxon>
        <taxon>Fungi</taxon>
        <taxon>Dikarya</taxon>
        <taxon>Basidiomycota</taxon>
        <taxon>Agaricomycotina</taxon>
        <taxon>Agaricomycetes</taxon>
        <taxon>Agaricomycetidae</taxon>
        <taxon>Agaricales</taxon>
        <taxon>Agaricineae</taxon>
        <taxon>Hydnangiaceae</taxon>
        <taxon>Laccaria</taxon>
    </lineage>
</organism>
<sequence>MFSLRKERLREMGTNLGNTICGSPIIEPIFSDITLCQPKDCEHLYYLVAIGSARSLRECLFWPQGKTCDVNALPTVIKTIRISNSDEAAWMATDEHLPKLLPLLASISTVVISNFDWSTARVALFNALLELLVRARSLEMRNVSGVPMAQFAHYPQLKNLKLDGVTPSRGGDCMCFDHFMQDRHKKLHLRSLTVINCVAAMKELVFCLSNSKSRLDLDHLDILEIGCSNSDDMALVWSKFSSFSKAIKCLKIAHILPGKDDDKNDRPLKTLNLSQFPNLTSLVIAVDYQYILDTDYGHNPLPDLIVLLHAAKQLQRPRIEQLSLDLNLLRITPHVTVDDTEQLMEVDGRVVELSTAPLWNRLVQVLAGSISIKSLSIALDVGHEVWLVRFRDGLRRDCNGLRKLEEKGIIVTIGQRIRS</sequence>
<proteinExistence type="predicted"/>
<dbReference type="InParanoid" id="B0DSS5"/>
<dbReference type="EMBL" id="DS547131">
    <property type="protein sequence ID" value="EDR02292.1"/>
    <property type="molecule type" value="Genomic_DNA"/>
</dbReference>
<gene>
    <name evidence="1" type="ORF">LACBIDRAFT_309659</name>
</gene>
<dbReference type="AlphaFoldDB" id="B0DSS5"/>
<accession>B0DSS5</accession>
<dbReference type="RefSeq" id="XP_001886969.1">
    <property type="nucleotide sequence ID" value="XM_001886934.1"/>
</dbReference>
<protein>
    <submittedName>
        <fullName evidence="1">Predicted protein</fullName>
    </submittedName>
</protein>
<dbReference type="SUPFAM" id="SSF52047">
    <property type="entry name" value="RNI-like"/>
    <property type="match status" value="1"/>
</dbReference>